<evidence type="ECO:0000259" key="4">
    <source>
        <dbReference type="SMART" id="SM00861"/>
    </source>
</evidence>
<dbReference type="InterPro" id="IPR029061">
    <property type="entry name" value="THDP-binding"/>
</dbReference>
<feature type="domain" description="Transketolase-like pyrimidine-binding" evidence="4">
    <location>
        <begin position="12"/>
        <end position="180"/>
    </location>
</feature>
<dbReference type="InterPro" id="IPR005475">
    <property type="entry name" value="Transketolase-like_Pyr-bd"/>
</dbReference>
<dbReference type="CDD" id="cd07033">
    <property type="entry name" value="TPP_PYR_DXS_TK_like"/>
    <property type="match status" value="1"/>
</dbReference>
<keyword evidence="3" id="KW-0786">Thiamine pyrophosphate</keyword>
<proteinExistence type="inferred from homology"/>
<reference evidence="5 6" key="1">
    <citation type="journal article" date="2016" name="Nat. Commun.">
        <title>Thousands of microbial genomes shed light on interconnected biogeochemical processes in an aquifer system.</title>
        <authorList>
            <person name="Anantharaman K."/>
            <person name="Brown C.T."/>
            <person name="Hug L.A."/>
            <person name="Sharon I."/>
            <person name="Castelle C.J."/>
            <person name="Probst A.J."/>
            <person name="Thomas B.C."/>
            <person name="Singh A."/>
            <person name="Wilkins M.J."/>
            <person name="Karaoz U."/>
            <person name="Brodie E.L."/>
            <person name="Williams K.H."/>
            <person name="Hubbard S.S."/>
            <person name="Banfield J.F."/>
        </authorList>
    </citation>
    <scope>NUCLEOTIDE SEQUENCE [LARGE SCALE GENOMIC DNA]</scope>
</reference>
<evidence type="ECO:0000313" key="5">
    <source>
        <dbReference type="EMBL" id="OGW95067.1"/>
    </source>
</evidence>
<comment type="cofactor">
    <cofactor evidence="1">
        <name>thiamine diphosphate</name>
        <dbReference type="ChEBI" id="CHEBI:58937"/>
    </cofactor>
</comment>
<organism evidence="5 6">
    <name type="scientific">Candidatus Danuiimicrobium aquiferis</name>
    <dbReference type="NCBI Taxonomy" id="1801832"/>
    <lineage>
        <taxon>Bacteria</taxon>
        <taxon>Pseudomonadati</taxon>
        <taxon>Candidatus Omnitrophota</taxon>
        <taxon>Candidatus Danuiimicrobium</taxon>
    </lineage>
</organism>
<protein>
    <submittedName>
        <fullName evidence="5">Transketolase</fullName>
    </submittedName>
</protein>
<dbReference type="Proteomes" id="UP000178187">
    <property type="component" value="Unassembled WGS sequence"/>
</dbReference>
<dbReference type="Gene3D" id="3.40.50.970">
    <property type="match status" value="1"/>
</dbReference>
<dbReference type="FunFam" id="3.40.50.970:FF:000129">
    <property type="entry name" value="Transketolase"/>
    <property type="match status" value="1"/>
</dbReference>
<dbReference type="PANTHER" id="PTHR43825">
    <property type="entry name" value="PYRUVATE DEHYDROGENASE E1 COMPONENT"/>
    <property type="match status" value="1"/>
</dbReference>
<evidence type="ECO:0000313" key="6">
    <source>
        <dbReference type="Proteomes" id="UP000178187"/>
    </source>
</evidence>
<comment type="similarity">
    <text evidence="2">Belongs to the transketolase family.</text>
</comment>
<dbReference type="Pfam" id="PF02780">
    <property type="entry name" value="Transketolase_C"/>
    <property type="match status" value="1"/>
</dbReference>
<evidence type="ECO:0000256" key="3">
    <source>
        <dbReference type="ARBA" id="ARBA00023052"/>
    </source>
</evidence>
<dbReference type="AlphaFoldDB" id="A0A1G1KQ66"/>
<dbReference type="InterPro" id="IPR033248">
    <property type="entry name" value="Transketolase_C"/>
</dbReference>
<dbReference type="SUPFAM" id="SSF52922">
    <property type="entry name" value="TK C-terminal domain-like"/>
    <property type="match status" value="1"/>
</dbReference>
<evidence type="ECO:0000256" key="2">
    <source>
        <dbReference type="ARBA" id="ARBA00007131"/>
    </source>
</evidence>
<accession>A0A1G1KQ66</accession>
<sequence length="320" mass="36130">MSEILTSISARKTMRDVFIDQLYERMHEEKKLFFLSADFGSPALDKLRKKFKDRFINVGIAEQNLINVATGLAKEGFDVYAYAIAPFLTMRAYEQIRVNLALFSQLETVNVNLIGVGAGISYDVAGPTHHCLEDIAIMRVLPNMILFSPSDWVQAKKFVDYTIQVKKPKYIRFDGKPLPHIYDEAGPVDFSDGFSELREGKKICLISTGYMTHVALKIAEQIEPAIGLIDVFMLNSIDEKKLFSAIKKYDVLITMEEGFVNKGGMDSLVAYILDDNCASPVLRRIGFPEKYIFSVGNRDFLYQLNGIGEEAVMELIQGYI</sequence>
<dbReference type="Gene3D" id="3.40.50.920">
    <property type="match status" value="1"/>
</dbReference>
<name>A0A1G1KQ66_9BACT</name>
<comment type="caution">
    <text evidence="5">The sequence shown here is derived from an EMBL/GenBank/DDBJ whole genome shotgun (WGS) entry which is preliminary data.</text>
</comment>
<dbReference type="PANTHER" id="PTHR43825:SF5">
    <property type="entry name" value="HYPOTHETICAL TRANSKETOLASE FAMILY PROTEIN"/>
    <property type="match status" value="1"/>
</dbReference>
<gene>
    <name evidence="5" type="ORF">A3G33_05350</name>
</gene>
<dbReference type="EMBL" id="MHFR01000069">
    <property type="protein sequence ID" value="OGW95067.1"/>
    <property type="molecule type" value="Genomic_DNA"/>
</dbReference>
<dbReference type="SUPFAM" id="SSF52518">
    <property type="entry name" value="Thiamin diphosphate-binding fold (THDP-binding)"/>
    <property type="match status" value="1"/>
</dbReference>
<dbReference type="SMART" id="SM00861">
    <property type="entry name" value="Transket_pyr"/>
    <property type="match status" value="1"/>
</dbReference>
<dbReference type="InterPro" id="IPR051157">
    <property type="entry name" value="PDH/Transketolase"/>
</dbReference>
<dbReference type="InterPro" id="IPR009014">
    <property type="entry name" value="Transketo_C/PFOR_II"/>
</dbReference>
<dbReference type="Pfam" id="PF02779">
    <property type="entry name" value="Transket_pyr"/>
    <property type="match status" value="1"/>
</dbReference>
<evidence type="ECO:0000256" key="1">
    <source>
        <dbReference type="ARBA" id="ARBA00001964"/>
    </source>
</evidence>